<dbReference type="STRING" id="361077.A0A152A705"/>
<dbReference type="AlphaFoldDB" id="A0A152A705"/>
<dbReference type="OMA" id="FKCERER"/>
<evidence type="ECO:0000313" key="5">
    <source>
        <dbReference type="Proteomes" id="UP000076078"/>
    </source>
</evidence>
<keyword evidence="3" id="KW-1133">Transmembrane helix</keyword>
<sequence>MIKGIKGGLSHARKDKVKIQFEIEFKKLNNISNDLIDQFVTIKWERGKFKGESSSFRIQKHIISPEVNNSLISSTPLIEVNGIPSKFSNNNSSKRNSISSTSQNQTQTQFLENLNKVTGITPTGSLTKKQSKMLLGSKIDGTNNMIGGDGYAMITNEKIQLKMTFFSDSVHSKIDNSVQTNFEQKLLTVSLHGKHSLLVSVNIDLSMHMDDNRNTLIVPFPSSTPLHPSLDLTIKSKYLKYNDKKVTTITRDGLAKKYSLSPLESHASNTNRLMEIQGNIYYVIASDETTHQGNGSQKSTEQDLSHQDVTENTYSIMTDDDDDDEYHNADDDPFQVVNANGNPVYSHKEKDREILLNQINDLNSKLHTKEAECNDLRRLNDFEQSEKKRYQSIIDDCRAKVLEYEENAHRAQSIESFTRNQLRLERFEFQRQMAKKEEACGDNDKHKNSELTNKNLQLTKSNKNLLESIDEMNKEILQYREKMEQSQLEINQLKTENTEHTVALENQKDLYNKVVSDLTELEFKCERERRSAPNSPVQSNTKSTLFHRINNNNSADNGDSSPPLLPSIEKPIQSGDPDISFFDLIKKMASKNYPSILQNPFIAWSFALFCFIMFLTKALE</sequence>
<dbReference type="Proteomes" id="UP000076078">
    <property type="component" value="Unassembled WGS sequence"/>
</dbReference>
<dbReference type="EMBL" id="LODT01000006">
    <property type="protein sequence ID" value="KYR01827.1"/>
    <property type="molecule type" value="Genomic_DNA"/>
</dbReference>
<gene>
    <name evidence="4" type="ORF">DLAC_01844</name>
</gene>
<feature type="region of interest" description="Disordered" evidence="2">
    <location>
        <begin position="548"/>
        <end position="569"/>
    </location>
</feature>
<dbReference type="InParanoid" id="A0A152A705"/>
<proteinExistence type="predicted"/>
<keyword evidence="1" id="KW-0175">Coiled coil</keyword>
<organism evidence="4 5">
    <name type="scientific">Tieghemostelium lacteum</name>
    <name type="common">Slime mold</name>
    <name type="synonym">Dictyostelium lacteum</name>
    <dbReference type="NCBI Taxonomy" id="361077"/>
    <lineage>
        <taxon>Eukaryota</taxon>
        <taxon>Amoebozoa</taxon>
        <taxon>Evosea</taxon>
        <taxon>Eumycetozoa</taxon>
        <taxon>Dictyostelia</taxon>
        <taxon>Dictyosteliales</taxon>
        <taxon>Raperosteliaceae</taxon>
        <taxon>Tieghemostelium</taxon>
    </lineage>
</organism>
<evidence type="ECO:0000256" key="3">
    <source>
        <dbReference type="SAM" id="Phobius"/>
    </source>
</evidence>
<evidence type="ECO:0000313" key="4">
    <source>
        <dbReference type="EMBL" id="KYR01827.1"/>
    </source>
</evidence>
<name>A0A152A705_TIELA</name>
<feature type="coiled-coil region" evidence="1">
    <location>
        <begin position="345"/>
        <end position="510"/>
    </location>
</feature>
<keyword evidence="3" id="KW-0472">Membrane</keyword>
<accession>A0A152A705</accession>
<feature type="compositionally biased region" description="Low complexity" evidence="2">
    <location>
        <begin position="550"/>
        <end position="561"/>
    </location>
</feature>
<protein>
    <submittedName>
        <fullName evidence="4">Uncharacterized protein</fullName>
    </submittedName>
</protein>
<keyword evidence="5" id="KW-1185">Reference proteome</keyword>
<evidence type="ECO:0000256" key="2">
    <source>
        <dbReference type="SAM" id="MobiDB-lite"/>
    </source>
</evidence>
<keyword evidence="3" id="KW-0812">Transmembrane</keyword>
<evidence type="ECO:0000256" key="1">
    <source>
        <dbReference type="SAM" id="Coils"/>
    </source>
</evidence>
<feature type="transmembrane region" description="Helical" evidence="3">
    <location>
        <begin position="601"/>
        <end position="619"/>
    </location>
</feature>
<feature type="region of interest" description="Disordered" evidence="2">
    <location>
        <begin position="83"/>
        <end position="105"/>
    </location>
</feature>
<reference evidence="4 5" key="1">
    <citation type="submission" date="2015-12" db="EMBL/GenBank/DDBJ databases">
        <title>Dictyostelia acquired genes for synthesis and detection of signals that induce cell-type specialization by lateral gene transfer from prokaryotes.</title>
        <authorList>
            <person name="Gloeckner G."/>
            <person name="Schaap P."/>
        </authorList>
    </citation>
    <scope>NUCLEOTIDE SEQUENCE [LARGE SCALE GENOMIC DNA]</scope>
    <source>
        <strain evidence="4 5">TK</strain>
    </source>
</reference>
<dbReference type="OrthoDB" id="21302at2759"/>
<comment type="caution">
    <text evidence="4">The sequence shown here is derived from an EMBL/GenBank/DDBJ whole genome shotgun (WGS) entry which is preliminary data.</text>
</comment>
<dbReference type="FunCoup" id="A0A152A705">
    <property type="interactions" value="425"/>
</dbReference>
<feature type="compositionally biased region" description="Low complexity" evidence="2">
    <location>
        <begin position="85"/>
        <end position="105"/>
    </location>
</feature>